<evidence type="ECO:0000313" key="1">
    <source>
        <dbReference type="EMBL" id="KAF2680560.1"/>
    </source>
</evidence>
<protein>
    <submittedName>
        <fullName evidence="1">Uncharacterized protein</fullName>
    </submittedName>
</protein>
<organism evidence="1 2">
    <name type="scientific">Lentithecium fluviatile CBS 122367</name>
    <dbReference type="NCBI Taxonomy" id="1168545"/>
    <lineage>
        <taxon>Eukaryota</taxon>
        <taxon>Fungi</taxon>
        <taxon>Dikarya</taxon>
        <taxon>Ascomycota</taxon>
        <taxon>Pezizomycotina</taxon>
        <taxon>Dothideomycetes</taxon>
        <taxon>Pleosporomycetidae</taxon>
        <taxon>Pleosporales</taxon>
        <taxon>Massarineae</taxon>
        <taxon>Lentitheciaceae</taxon>
        <taxon>Lentithecium</taxon>
    </lineage>
</organism>
<evidence type="ECO:0000313" key="2">
    <source>
        <dbReference type="Proteomes" id="UP000799291"/>
    </source>
</evidence>
<keyword evidence="2" id="KW-1185">Reference proteome</keyword>
<name>A0A6G1IRF8_9PLEO</name>
<accession>A0A6G1IRF8</accession>
<gene>
    <name evidence="1" type="ORF">K458DRAFT_407296</name>
</gene>
<sequence>MRFRVMGATLSALLRRAARLPPRRRRNIQMQEKPNIVRAGRIRGRGFGYLPPMKTAPLPSDFGRPPLGGVNDGRLQSLTFGNSGYLVISVRLCIYLHREGAPGLGMGMLRFHIVRPPEVLITPLGEMPWMSSGLIS</sequence>
<reference evidence="1" key="1">
    <citation type="journal article" date="2020" name="Stud. Mycol.">
        <title>101 Dothideomycetes genomes: a test case for predicting lifestyles and emergence of pathogens.</title>
        <authorList>
            <person name="Haridas S."/>
            <person name="Albert R."/>
            <person name="Binder M."/>
            <person name="Bloem J."/>
            <person name="Labutti K."/>
            <person name="Salamov A."/>
            <person name="Andreopoulos B."/>
            <person name="Baker S."/>
            <person name="Barry K."/>
            <person name="Bills G."/>
            <person name="Bluhm B."/>
            <person name="Cannon C."/>
            <person name="Castanera R."/>
            <person name="Culley D."/>
            <person name="Daum C."/>
            <person name="Ezra D."/>
            <person name="Gonzalez J."/>
            <person name="Henrissat B."/>
            <person name="Kuo A."/>
            <person name="Liang C."/>
            <person name="Lipzen A."/>
            <person name="Lutzoni F."/>
            <person name="Magnuson J."/>
            <person name="Mondo S."/>
            <person name="Nolan M."/>
            <person name="Ohm R."/>
            <person name="Pangilinan J."/>
            <person name="Park H.-J."/>
            <person name="Ramirez L."/>
            <person name="Alfaro M."/>
            <person name="Sun H."/>
            <person name="Tritt A."/>
            <person name="Yoshinaga Y."/>
            <person name="Zwiers L.-H."/>
            <person name="Turgeon B."/>
            <person name="Goodwin S."/>
            <person name="Spatafora J."/>
            <person name="Crous P."/>
            <person name="Grigoriev I."/>
        </authorList>
    </citation>
    <scope>NUCLEOTIDE SEQUENCE</scope>
    <source>
        <strain evidence="1">CBS 122367</strain>
    </source>
</reference>
<dbReference type="EMBL" id="MU005596">
    <property type="protein sequence ID" value="KAF2680560.1"/>
    <property type="molecule type" value="Genomic_DNA"/>
</dbReference>
<proteinExistence type="predicted"/>
<dbReference type="Proteomes" id="UP000799291">
    <property type="component" value="Unassembled WGS sequence"/>
</dbReference>
<dbReference type="AlphaFoldDB" id="A0A6G1IRF8"/>